<protein>
    <submittedName>
        <fullName evidence="3">Secreted protein</fullName>
    </submittedName>
</protein>
<dbReference type="AlphaFoldDB" id="A0A7I4YYF8"/>
<dbReference type="OrthoDB" id="5881621at2759"/>
<dbReference type="WBParaSite" id="HCON_00155090-00001">
    <property type="protein sequence ID" value="HCON_00155090-00001"/>
    <property type="gene ID" value="HCON_00155090"/>
</dbReference>
<organism evidence="2 3">
    <name type="scientific">Haemonchus contortus</name>
    <name type="common">Barber pole worm</name>
    <dbReference type="NCBI Taxonomy" id="6289"/>
    <lineage>
        <taxon>Eukaryota</taxon>
        <taxon>Metazoa</taxon>
        <taxon>Ecdysozoa</taxon>
        <taxon>Nematoda</taxon>
        <taxon>Chromadorea</taxon>
        <taxon>Rhabditida</taxon>
        <taxon>Rhabditina</taxon>
        <taxon>Rhabditomorpha</taxon>
        <taxon>Strongyloidea</taxon>
        <taxon>Trichostrongylidae</taxon>
        <taxon>Haemonchus</taxon>
    </lineage>
</organism>
<name>A0A7I4YYF8_HAECO</name>
<keyword evidence="2" id="KW-1185">Reference proteome</keyword>
<evidence type="ECO:0000256" key="1">
    <source>
        <dbReference type="SAM" id="SignalP"/>
    </source>
</evidence>
<feature type="signal peptide" evidence="1">
    <location>
        <begin position="1"/>
        <end position="17"/>
    </location>
</feature>
<feature type="chain" id="PRO_5029658868" evidence="1">
    <location>
        <begin position="18"/>
        <end position="142"/>
    </location>
</feature>
<evidence type="ECO:0000313" key="2">
    <source>
        <dbReference type="Proteomes" id="UP000025227"/>
    </source>
</evidence>
<evidence type="ECO:0000313" key="3">
    <source>
        <dbReference type="WBParaSite" id="HCON_00155090-00001"/>
    </source>
</evidence>
<accession>A0A7I4YYF8</accession>
<proteinExistence type="predicted"/>
<reference evidence="3" key="1">
    <citation type="submission" date="2020-12" db="UniProtKB">
        <authorList>
            <consortium name="WormBaseParasite"/>
        </authorList>
    </citation>
    <scope>IDENTIFICATION</scope>
    <source>
        <strain evidence="3">MHco3</strain>
    </source>
</reference>
<dbReference type="Proteomes" id="UP000025227">
    <property type="component" value="Unplaced"/>
</dbReference>
<dbReference type="OMA" id="RMVGFLM"/>
<sequence length="142" mass="16126">MLFFVTVLAYFLANAFAEDSEPLPKYAVAATKTAHLLFHDRMVGFLMGSDEEKGWRDDLSEKALQYLKSPDSVKADLITTDKQSFKKTDPKPLWYRVFTMVSNLLEQKKEEVLPPILYGCNGMITKGEAEDVLSIACLYTFQ</sequence>
<keyword evidence="1" id="KW-0732">Signal</keyword>